<dbReference type="AlphaFoldDB" id="T1AAY2"/>
<evidence type="ECO:0000256" key="3">
    <source>
        <dbReference type="ARBA" id="ARBA00022679"/>
    </source>
</evidence>
<reference evidence="7" key="1">
    <citation type="submission" date="2013-08" db="EMBL/GenBank/DDBJ databases">
        <authorList>
            <person name="Mendez C."/>
            <person name="Richter M."/>
            <person name="Ferrer M."/>
            <person name="Sanchez J."/>
        </authorList>
    </citation>
    <scope>NUCLEOTIDE SEQUENCE</scope>
</reference>
<evidence type="ECO:0000256" key="2">
    <source>
        <dbReference type="ARBA" id="ARBA00012655"/>
    </source>
</evidence>
<sequence>AGMKRLGLEHKITEWLSVSDILPAIGQGALGLEYREHDAGTRTIASKLFHAETHIAVSAERGVMKSLAGGCQLPVAAYATVKRSGWVQLEARVMSLSGDRILNGKSDRAFRGSH</sequence>
<proteinExistence type="inferred from homology"/>
<evidence type="ECO:0000256" key="4">
    <source>
        <dbReference type="ARBA" id="ARBA00023244"/>
    </source>
</evidence>
<name>T1AAY2_9ZZZZ</name>
<dbReference type="InterPro" id="IPR022418">
    <property type="entry name" value="Porphobilinogen_deaminase_C"/>
</dbReference>
<evidence type="ECO:0000313" key="7">
    <source>
        <dbReference type="EMBL" id="EQD57881.1"/>
    </source>
</evidence>
<feature type="domain" description="Porphobilinogen deaminase C-terminal" evidence="6">
    <location>
        <begin position="56"/>
        <end position="100"/>
    </location>
</feature>
<dbReference type="EMBL" id="AUZX01007882">
    <property type="protein sequence ID" value="EQD57881.1"/>
    <property type="molecule type" value="Genomic_DNA"/>
</dbReference>
<organism evidence="7">
    <name type="scientific">mine drainage metagenome</name>
    <dbReference type="NCBI Taxonomy" id="410659"/>
    <lineage>
        <taxon>unclassified sequences</taxon>
        <taxon>metagenomes</taxon>
        <taxon>ecological metagenomes</taxon>
    </lineage>
</organism>
<reference evidence="7" key="2">
    <citation type="journal article" date="2014" name="ISME J.">
        <title>Microbial stratification in low pH oxic and suboxic macroscopic growths along an acid mine drainage.</title>
        <authorList>
            <person name="Mendez-Garcia C."/>
            <person name="Mesa V."/>
            <person name="Sprenger R.R."/>
            <person name="Richter M."/>
            <person name="Diez M.S."/>
            <person name="Solano J."/>
            <person name="Bargiela R."/>
            <person name="Golyshina O.V."/>
            <person name="Manteca A."/>
            <person name="Ramos J.L."/>
            <person name="Gallego J.R."/>
            <person name="Llorente I."/>
            <person name="Martins Dos Santos V.A."/>
            <person name="Jensen O.N."/>
            <person name="Pelaez A.I."/>
            <person name="Sanchez J."/>
            <person name="Ferrer M."/>
        </authorList>
    </citation>
    <scope>NUCLEOTIDE SEQUENCE</scope>
</reference>
<evidence type="ECO:0000259" key="6">
    <source>
        <dbReference type="Pfam" id="PF03900"/>
    </source>
</evidence>
<evidence type="ECO:0000259" key="5">
    <source>
        <dbReference type="Pfam" id="PF01379"/>
    </source>
</evidence>
<comment type="caution">
    <text evidence="7">The sequence shown here is derived from an EMBL/GenBank/DDBJ whole genome shotgun (WGS) entry which is preliminary data.</text>
</comment>
<dbReference type="Gene3D" id="3.30.160.40">
    <property type="entry name" value="Porphobilinogen deaminase, C-terminal domain"/>
    <property type="match status" value="1"/>
</dbReference>
<gene>
    <name evidence="7" type="ORF">B1A_11049</name>
</gene>
<dbReference type="GO" id="GO:0006783">
    <property type="term" value="P:heme biosynthetic process"/>
    <property type="evidence" value="ECO:0007669"/>
    <property type="project" value="TreeGrafter"/>
</dbReference>
<feature type="non-terminal residue" evidence="7">
    <location>
        <position position="1"/>
    </location>
</feature>
<accession>T1AAY2</accession>
<feature type="domain" description="Porphobilinogen deaminase N-terminal" evidence="5">
    <location>
        <begin position="1"/>
        <end position="41"/>
    </location>
</feature>
<dbReference type="InterPro" id="IPR022417">
    <property type="entry name" value="Porphobilin_deaminase_N"/>
</dbReference>
<dbReference type="Pfam" id="PF03900">
    <property type="entry name" value="Porphobil_deamC"/>
    <property type="match status" value="1"/>
</dbReference>
<dbReference type="GO" id="GO:0005737">
    <property type="term" value="C:cytoplasm"/>
    <property type="evidence" value="ECO:0007669"/>
    <property type="project" value="TreeGrafter"/>
</dbReference>
<dbReference type="PANTHER" id="PTHR11557">
    <property type="entry name" value="PORPHOBILINOGEN DEAMINASE"/>
    <property type="match status" value="1"/>
</dbReference>
<dbReference type="PANTHER" id="PTHR11557:SF0">
    <property type="entry name" value="PORPHOBILINOGEN DEAMINASE"/>
    <property type="match status" value="1"/>
</dbReference>
<dbReference type="Gene3D" id="3.40.190.10">
    <property type="entry name" value="Periplasmic binding protein-like II"/>
    <property type="match status" value="1"/>
</dbReference>
<dbReference type="EC" id="2.5.1.61" evidence="2"/>
<dbReference type="InterPro" id="IPR000860">
    <property type="entry name" value="HemC"/>
</dbReference>
<dbReference type="SUPFAM" id="SSF53850">
    <property type="entry name" value="Periplasmic binding protein-like II"/>
    <property type="match status" value="1"/>
</dbReference>
<comment type="similarity">
    <text evidence="1">Belongs to the HMBS family.</text>
</comment>
<keyword evidence="3" id="KW-0808">Transferase</keyword>
<evidence type="ECO:0000256" key="1">
    <source>
        <dbReference type="ARBA" id="ARBA00005638"/>
    </source>
</evidence>
<dbReference type="InterPro" id="IPR036803">
    <property type="entry name" value="Porphobilinogen_deaminase_C_sf"/>
</dbReference>
<dbReference type="GO" id="GO:0004418">
    <property type="term" value="F:hydroxymethylbilane synthase activity"/>
    <property type="evidence" value="ECO:0007669"/>
    <property type="project" value="UniProtKB-EC"/>
</dbReference>
<protein>
    <recommendedName>
        <fullName evidence="2">hydroxymethylbilane synthase</fullName>
        <ecNumber evidence="2">2.5.1.61</ecNumber>
    </recommendedName>
</protein>
<keyword evidence="4" id="KW-0627">Porphyrin biosynthesis</keyword>
<dbReference type="SUPFAM" id="SSF54782">
    <property type="entry name" value="Porphobilinogen deaminase (hydroxymethylbilane synthase), C-terminal domain"/>
    <property type="match status" value="1"/>
</dbReference>
<dbReference type="Pfam" id="PF01379">
    <property type="entry name" value="Porphobil_deam"/>
    <property type="match status" value="1"/>
</dbReference>